<dbReference type="Proteomes" id="UP000620147">
    <property type="component" value="Unassembled WGS sequence"/>
</dbReference>
<protein>
    <recommendedName>
        <fullName evidence="3">Plasmid mobilization relaxosome protein MobC</fullName>
    </recommendedName>
</protein>
<evidence type="ECO:0000313" key="1">
    <source>
        <dbReference type="EMBL" id="GFO89120.1"/>
    </source>
</evidence>
<dbReference type="Pfam" id="PF21983">
    <property type="entry name" value="NikA-like"/>
    <property type="match status" value="1"/>
</dbReference>
<dbReference type="InterPro" id="IPR053842">
    <property type="entry name" value="NikA-like"/>
</dbReference>
<name>A0ABQ1E2B0_9FIRM</name>
<gene>
    <name evidence="1" type="ORF">BUFA31_22840</name>
</gene>
<dbReference type="RefSeq" id="WP_118286211.1">
    <property type="nucleotide sequence ID" value="NZ_BLYJ01000035.1"/>
</dbReference>
<comment type="caution">
    <text evidence="1">The sequence shown here is derived from an EMBL/GenBank/DDBJ whole genome shotgun (WGS) entry which is preliminary data.</text>
</comment>
<keyword evidence="2" id="KW-1185">Reference proteome</keyword>
<proteinExistence type="predicted"/>
<evidence type="ECO:0008006" key="3">
    <source>
        <dbReference type="Google" id="ProtNLM"/>
    </source>
</evidence>
<organism evidence="1 2">
    <name type="scientific">Butyricicoccus faecihominis</name>
    <dbReference type="NCBI Taxonomy" id="1712515"/>
    <lineage>
        <taxon>Bacteria</taxon>
        <taxon>Bacillati</taxon>
        <taxon>Bacillota</taxon>
        <taxon>Clostridia</taxon>
        <taxon>Eubacteriales</taxon>
        <taxon>Butyricicoccaceae</taxon>
        <taxon>Butyricicoccus</taxon>
    </lineage>
</organism>
<sequence length="102" mass="12208">MRKRNHQIIVRLDDEELLMLKRKIHRSDLTMAEYFRLLIENREIKMIDQDVQHDMRRKLQGIAVNINQMARLAHISGNVDTQTLKKISGQLEKIEEEFAKLR</sequence>
<accession>A0ABQ1E2B0</accession>
<dbReference type="EMBL" id="BLYJ01000035">
    <property type="protein sequence ID" value="GFO89120.1"/>
    <property type="molecule type" value="Genomic_DNA"/>
</dbReference>
<evidence type="ECO:0000313" key="2">
    <source>
        <dbReference type="Proteomes" id="UP000620147"/>
    </source>
</evidence>
<reference evidence="1 2" key="1">
    <citation type="submission" date="2020-06" db="EMBL/GenBank/DDBJ databases">
        <title>Characterization of fructooligosaccharide metabolism and fructooligosaccharide-degrading enzymes in human commensal butyrate producers.</title>
        <authorList>
            <person name="Tanno H."/>
            <person name="Fujii T."/>
            <person name="Hirano K."/>
            <person name="Maeno S."/>
            <person name="Tonozuka T."/>
            <person name="Sakamoto M."/>
            <person name="Ohkuma M."/>
            <person name="Tochio T."/>
            <person name="Endo A."/>
        </authorList>
    </citation>
    <scope>NUCLEOTIDE SEQUENCE [LARGE SCALE GENOMIC DNA]</scope>
    <source>
        <strain evidence="1 2">JCM 31056</strain>
    </source>
</reference>